<evidence type="ECO:0000313" key="8">
    <source>
        <dbReference type="Proteomes" id="UP000501346"/>
    </source>
</evidence>
<dbReference type="GO" id="GO:0031505">
    <property type="term" value="P:fungal-type cell wall organization"/>
    <property type="evidence" value="ECO:0007669"/>
    <property type="project" value="TreeGrafter"/>
</dbReference>
<dbReference type="PROSITE" id="PS51257">
    <property type="entry name" value="PROKAR_LIPOPROTEIN"/>
    <property type="match status" value="1"/>
</dbReference>
<dbReference type="Proteomes" id="UP000501346">
    <property type="component" value="Chromosome ScXII"/>
</dbReference>
<evidence type="ECO:0000256" key="1">
    <source>
        <dbReference type="ARBA" id="ARBA00004141"/>
    </source>
</evidence>
<feature type="transmembrane region" description="Helical" evidence="5">
    <location>
        <begin position="176"/>
        <end position="202"/>
    </location>
</feature>
<dbReference type="InterPro" id="IPR052413">
    <property type="entry name" value="SUR7_domain"/>
</dbReference>
<gene>
    <name evidence="7" type="primary">PUN1_1</name>
    <name evidence="7" type="ORF">GRS66_003719</name>
</gene>
<name>A0A6C1DWA5_SACPS</name>
<dbReference type="GO" id="GO:0051285">
    <property type="term" value="C:cell cortex of cell tip"/>
    <property type="evidence" value="ECO:0007669"/>
    <property type="project" value="TreeGrafter"/>
</dbReference>
<evidence type="ECO:0000256" key="5">
    <source>
        <dbReference type="SAM" id="Phobius"/>
    </source>
</evidence>
<sequence length="263" mass="29221">MRNFFTLFFAAIFSLGALILAIVACAGSTKNYSPINKIYCAELDLSQMKVSTVLPSLSSATLSSLGLPSYINIGLWSYCTVDSSHNIQSCSSPHGIQNFNLSSLVYDNINNNEALELMDSVAGVVLPEKLKSKMTYYNNLVKCMFITILIGIVLTFVNLVFNVLRWIIHIRPLTWFGAFFSFFAFAALLVSIGSCLGTYSYIKYILKHNYSDYGISMSIGRNYQGLMWGAVVGALLNFILWCSVRSRPTVIYANAPIEEKPLI</sequence>
<keyword evidence="8" id="KW-1185">Reference proteome</keyword>
<dbReference type="PANTHER" id="PTHR28019:SF2">
    <property type="entry name" value="CELL MEMBRANE PROTEIN YLR413W-RELATED"/>
    <property type="match status" value="1"/>
</dbReference>
<dbReference type="PANTHER" id="PTHR28019">
    <property type="entry name" value="CELL MEMBRANE PROTEIN YLR413W-RELATED"/>
    <property type="match status" value="1"/>
</dbReference>
<evidence type="ECO:0000256" key="6">
    <source>
        <dbReference type="SAM" id="SignalP"/>
    </source>
</evidence>
<comment type="subcellular location">
    <subcellularLocation>
        <location evidence="1">Membrane</location>
        <topology evidence="1">Multi-pass membrane protein</topology>
    </subcellularLocation>
</comment>
<dbReference type="EMBL" id="CP048993">
    <property type="protein sequence ID" value="QID81346.1"/>
    <property type="molecule type" value="Genomic_DNA"/>
</dbReference>
<dbReference type="InterPro" id="IPR017974">
    <property type="entry name" value="Claudin_CS"/>
</dbReference>
<proteinExistence type="predicted"/>
<dbReference type="GO" id="GO:0005886">
    <property type="term" value="C:plasma membrane"/>
    <property type="evidence" value="ECO:0007669"/>
    <property type="project" value="InterPro"/>
</dbReference>
<evidence type="ECO:0000256" key="4">
    <source>
        <dbReference type="ARBA" id="ARBA00023136"/>
    </source>
</evidence>
<keyword evidence="4 5" id="KW-0472">Membrane</keyword>
<keyword evidence="2 5" id="KW-0812">Transmembrane</keyword>
<dbReference type="PROSITE" id="PS01346">
    <property type="entry name" value="CLAUDIN"/>
    <property type="match status" value="1"/>
</dbReference>
<feature type="transmembrane region" description="Helical" evidence="5">
    <location>
        <begin position="222"/>
        <end position="242"/>
    </location>
</feature>
<dbReference type="OrthoDB" id="4480814at2759"/>
<reference evidence="7 8" key="1">
    <citation type="journal article" date="2019" name="BMC Genomics">
        <title>Chromosome level assembly and comparative genome analysis confirm lager-brewing yeasts originated from a single hybridization.</title>
        <authorList>
            <person name="Salazar A.N."/>
            <person name="Gorter de Vries A.R."/>
            <person name="van den Broek M."/>
            <person name="Brouwers N."/>
            <person name="de la Torre Cortes P."/>
            <person name="Kuijpers N.G.A."/>
            <person name="Daran J.G."/>
            <person name="Abeel T."/>
        </authorList>
    </citation>
    <scope>NUCLEOTIDE SEQUENCE [LARGE SCALE GENOMIC DNA]</scope>
    <source>
        <strain evidence="7 8">CBS 1483</strain>
    </source>
</reference>
<dbReference type="AlphaFoldDB" id="A0A6C1DWA5"/>
<dbReference type="InterPro" id="IPR009571">
    <property type="entry name" value="SUR7/Rim9-like_fungi"/>
</dbReference>
<protein>
    <submittedName>
        <fullName evidence="7">Cell wall integrity protein</fullName>
    </submittedName>
</protein>
<keyword evidence="6" id="KW-0732">Signal</keyword>
<keyword evidence="3 5" id="KW-1133">Transmembrane helix</keyword>
<feature type="transmembrane region" description="Helical" evidence="5">
    <location>
        <begin position="144"/>
        <end position="164"/>
    </location>
</feature>
<evidence type="ECO:0000313" key="7">
    <source>
        <dbReference type="EMBL" id="QID81346.1"/>
    </source>
</evidence>
<accession>A0A6C1DWA5</accession>
<organism evidence="7 8">
    <name type="scientific">Saccharomyces pastorianus</name>
    <name type="common">Lager yeast</name>
    <name type="synonym">Saccharomyces cerevisiae x Saccharomyces eubayanus</name>
    <dbReference type="NCBI Taxonomy" id="27292"/>
    <lineage>
        <taxon>Eukaryota</taxon>
        <taxon>Fungi</taxon>
        <taxon>Dikarya</taxon>
        <taxon>Ascomycota</taxon>
        <taxon>Saccharomycotina</taxon>
        <taxon>Saccharomycetes</taxon>
        <taxon>Saccharomycetales</taxon>
        <taxon>Saccharomycetaceae</taxon>
        <taxon>Saccharomyces</taxon>
    </lineage>
</organism>
<feature type="chain" id="PRO_5025475627" evidence="6">
    <location>
        <begin position="22"/>
        <end position="263"/>
    </location>
</feature>
<dbReference type="Pfam" id="PF06687">
    <property type="entry name" value="SUR7"/>
    <property type="match status" value="1"/>
</dbReference>
<evidence type="ECO:0000256" key="2">
    <source>
        <dbReference type="ARBA" id="ARBA00022692"/>
    </source>
</evidence>
<feature type="signal peptide" evidence="6">
    <location>
        <begin position="1"/>
        <end position="21"/>
    </location>
</feature>
<evidence type="ECO:0000256" key="3">
    <source>
        <dbReference type="ARBA" id="ARBA00022989"/>
    </source>
</evidence>